<reference evidence="1" key="1">
    <citation type="journal article" date="2021" name="Open Biol.">
        <title>Shared evolutionary footprints suggest mitochondrial oxidative damage underlies multiple complex I losses in fungi.</title>
        <authorList>
            <person name="Schikora-Tamarit M.A."/>
            <person name="Marcet-Houben M."/>
            <person name="Nosek J."/>
            <person name="Gabaldon T."/>
        </authorList>
    </citation>
    <scope>NUCLEOTIDE SEQUENCE</scope>
    <source>
        <strain evidence="1">CBS2887</strain>
    </source>
</reference>
<accession>A0A9P8TKS5</accession>
<sequence length="283" mass="30524">MVSEITVALDKTEPKPIPGKEKQLLFSEITYPLTGLNGEPVATKAWLLVHSIKSSGKASCNLVGLDNGKTIGLSLCLCISWMICLVKAPAWVEQPIKQVGLIFLTTSYKEVVSIPSHISSGSAVQQVSVGELQGSRQGGHDDGTSTLDIIVETGQFASVLLQDGSGSGDTKIFEVHDWDNTTWVDTTTQSHQGQLGDGDSDTTDTLVTDTQDTFTVRDDNVVDVLVFTKVGQSFVNGIWVGNVQETTFWLSESMGVCSNGITFSWGVNDWDQLSDVSSNQFVE</sequence>
<dbReference type="AlphaFoldDB" id="A0A9P8TKS5"/>
<dbReference type="EMBL" id="JAEUBG010003198">
    <property type="protein sequence ID" value="KAH3683238.1"/>
    <property type="molecule type" value="Genomic_DNA"/>
</dbReference>
<evidence type="ECO:0000313" key="2">
    <source>
        <dbReference type="Proteomes" id="UP000774326"/>
    </source>
</evidence>
<dbReference type="OrthoDB" id="10642223at2759"/>
<name>A0A9P8TKS5_WICPI</name>
<comment type="caution">
    <text evidence="1">The sequence shown here is derived from an EMBL/GenBank/DDBJ whole genome shotgun (WGS) entry which is preliminary data.</text>
</comment>
<keyword evidence="2" id="KW-1185">Reference proteome</keyword>
<proteinExistence type="predicted"/>
<dbReference type="Proteomes" id="UP000774326">
    <property type="component" value="Unassembled WGS sequence"/>
</dbReference>
<evidence type="ECO:0000313" key="1">
    <source>
        <dbReference type="EMBL" id="KAH3683238.1"/>
    </source>
</evidence>
<reference evidence="1" key="2">
    <citation type="submission" date="2021-01" db="EMBL/GenBank/DDBJ databases">
        <authorList>
            <person name="Schikora-Tamarit M.A."/>
        </authorList>
    </citation>
    <scope>NUCLEOTIDE SEQUENCE</scope>
    <source>
        <strain evidence="1">CBS2887</strain>
    </source>
</reference>
<gene>
    <name evidence="1" type="ORF">WICPIJ_005796</name>
</gene>
<protein>
    <submittedName>
        <fullName evidence="1">Uncharacterized protein</fullName>
    </submittedName>
</protein>
<organism evidence="1 2">
    <name type="scientific">Wickerhamomyces pijperi</name>
    <name type="common">Yeast</name>
    <name type="synonym">Pichia pijperi</name>
    <dbReference type="NCBI Taxonomy" id="599730"/>
    <lineage>
        <taxon>Eukaryota</taxon>
        <taxon>Fungi</taxon>
        <taxon>Dikarya</taxon>
        <taxon>Ascomycota</taxon>
        <taxon>Saccharomycotina</taxon>
        <taxon>Saccharomycetes</taxon>
        <taxon>Phaffomycetales</taxon>
        <taxon>Wickerhamomycetaceae</taxon>
        <taxon>Wickerhamomyces</taxon>
    </lineage>
</organism>